<reference evidence="2 3" key="1">
    <citation type="journal article" date="2020" name="Cell">
        <title>Large-Scale Comparative Analyses of Tick Genomes Elucidate Their Genetic Diversity and Vector Capacities.</title>
        <authorList>
            <consortium name="Tick Genome and Microbiome Consortium (TIGMIC)"/>
            <person name="Jia N."/>
            <person name="Wang J."/>
            <person name="Shi W."/>
            <person name="Du L."/>
            <person name="Sun Y."/>
            <person name="Zhan W."/>
            <person name="Jiang J.F."/>
            <person name="Wang Q."/>
            <person name="Zhang B."/>
            <person name="Ji P."/>
            <person name="Bell-Sakyi L."/>
            <person name="Cui X.M."/>
            <person name="Yuan T.T."/>
            <person name="Jiang B.G."/>
            <person name="Yang W.F."/>
            <person name="Lam T.T."/>
            <person name="Chang Q.C."/>
            <person name="Ding S.J."/>
            <person name="Wang X.J."/>
            <person name="Zhu J.G."/>
            <person name="Ruan X.D."/>
            <person name="Zhao L."/>
            <person name="Wei J.T."/>
            <person name="Ye R.Z."/>
            <person name="Que T.C."/>
            <person name="Du C.H."/>
            <person name="Zhou Y.H."/>
            <person name="Cheng J.X."/>
            <person name="Dai P.F."/>
            <person name="Guo W.B."/>
            <person name="Han X.H."/>
            <person name="Huang E.J."/>
            <person name="Li L.F."/>
            <person name="Wei W."/>
            <person name="Gao Y.C."/>
            <person name="Liu J.Z."/>
            <person name="Shao H.Z."/>
            <person name="Wang X."/>
            <person name="Wang C.C."/>
            <person name="Yang T.C."/>
            <person name="Huo Q.B."/>
            <person name="Li W."/>
            <person name="Chen H.Y."/>
            <person name="Chen S.E."/>
            <person name="Zhou L.G."/>
            <person name="Ni X.B."/>
            <person name="Tian J.H."/>
            <person name="Sheng Y."/>
            <person name="Liu T."/>
            <person name="Pan Y.S."/>
            <person name="Xia L.Y."/>
            <person name="Li J."/>
            <person name="Zhao F."/>
            <person name="Cao W.C."/>
        </authorList>
    </citation>
    <scope>NUCLEOTIDE SEQUENCE [LARGE SCALE GENOMIC DNA]</scope>
    <source>
        <strain evidence="2">HaeL-2018</strain>
    </source>
</reference>
<dbReference type="AlphaFoldDB" id="A0A9J6GX66"/>
<dbReference type="VEuPathDB" id="VectorBase:HLOH_061369"/>
<gene>
    <name evidence="2" type="ORF">HPB48_006336</name>
</gene>
<evidence type="ECO:0000313" key="3">
    <source>
        <dbReference type="Proteomes" id="UP000821853"/>
    </source>
</evidence>
<feature type="region of interest" description="Disordered" evidence="1">
    <location>
        <begin position="17"/>
        <end position="54"/>
    </location>
</feature>
<name>A0A9J6GX66_HAELO</name>
<evidence type="ECO:0000313" key="2">
    <source>
        <dbReference type="EMBL" id="KAH9379232.1"/>
    </source>
</evidence>
<protein>
    <submittedName>
        <fullName evidence="2">Uncharacterized protein</fullName>
    </submittedName>
</protein>
<accession>A0A9J6GX66</accession>
<dbReference type="Proteomes" id="UP000821853">
    <property type="component" value="Unassembled WGS sequence"/>
</dbReference>
<sequence>MSDLQMQAMKAARLIVDAAPSTSQAENDQLIDEGDHDSEYCGSEYSYDSDDESDSGFLDVSDEDGMLHSRFAQFDDQTLPNSQVTRSGAIAAIMSFAVAHGPDMVSPW</sequence>
<keyword evidence="3" id="KW-1185">Reference proteome</keyword>
<proteinExistence type="predicted"/>
<evidence type="ECO:0000256" key="1">
    <source>
        <dbReference type="SAM" id="MobiDB-lite"/>
    </source>
</evidence>
<organism evidence="2 3">
    <name type="scientific">Haemaphysalis longicornis</name>
    <name type="common">Bush tick</name>
    <dbReference type="NCBI Taxonomy" id="44386"/>
    <lineage>
        <taxon>Eukaryota</taxon>
        <taxon>Metazoa</taxon>
        <taxon>Ecdysozoa</taxon>
        <taxon>Arthropoda</taxon>
        <taxon>Chelicerata</taxon>
        <taxon>Arachnida</taxon>
        <taxon>Acari</taxon>
        <taxon>Parasitiformes</taxon>
        <taxon>Ixodida</taxon>
        <taxon>Ixodoidea</taxon>
        <taxon>Ixodidae</taxon>
        <taxon>Haemaphysalinae</taxon>
        <taxon>Haemaphysalis</taxon>
    </lineage>
</organism>
<comment type="caution">
    <text evidence="2">The sequence shown here is derived from an EMBL/GenBank/DDBJ whole genome shotgun (WGS) entry which is preliminary data.</text>
</comment>
<dbReference type="EMBL" id="JABSTR010000009">
    <property type="protein sequence ID" value="KAH9379232.1"/>
    <property type="molecule type" value="Genomic_DNA"/>
</dbReference>